<accession>A0AAF0EHU8</accession>
<evidence type="ECO:0000313" key="3">
    <source>
        <dbReference type="Proteomes" id="UP001213623"/>
    </source>
</evidence>
<keyword evidence="3" id="KW-1185">Reference proteome</keyword>
<evidence type="ECO:0000256" key="1">
    <source>
        <dbReference type="SAM" id="MobiDB-lite"/>
    </source>
</evidence>
<proteinExistence type="predicted"/>
<dbReference type="AlphaFoldDB" id="A0AAF0EHU8"/>
<dbReference type="EMBL" id="CP119894">
    <property type="protein sequence ID" value="WFD26787.1"/>
    <property type="molecule type" value="Genomic_DNA"/>
</dbReference>
<protein>
    <submittedName>
        <fullName evidence="2">Uncharacterized protein</fullName>
    </submittedName>
</protein>
<feature type="region of interest" description="Disordered" evidence="1">
    <location>
        <begin position="1"/>
        <end position="24"/>
    </location>
</feature>
<organism evidence="2 3">
    <name type="scientific">Malassezia nana</name>
    <dbReference type="NCBI Taxonomy" id="180528"/>
    <lineage>
        <taxon>Eukaryota</taxon>
        <taxon>Fungi</taxon>
        <taxon>Dikarya</taxon>
        <taxon>Basidiomycota</taxon>
        <taxon>Ustilaginomycotina</taxon>
        <taxon>Malasseziomycetes</taxon>
        <taxon>Malasseziales</taxon>
        <taxon>Malasseziaceae</taxon>
        <taxon>Malassezia</taxon>
    </lineage>
</organism>
<reference evidence="2" key="1">
    <citation type="submission" date="2023-03" db="EMBL/GenBank/DDBJ databases">
        <title>Mating type loci evolution in Malassezia.</title>
        <authorList>
            <person name="Coelho M.A."/>
        </authorList>
    </citation>
    <scope>NUCLEOTIDE SEQUENCE</scope>
    <source>
        <strain evidence="2">CBS 9557</strain>
    </source>
</reference>
<name>A0AAF0EHU8_9BASI</name>
<gene>
    <name evidence="2" type="ORF">MNAN1_001774</name>
</gene>
<evidence type="ECO:0000313" key="2">
    <source>
        <dbReference type="EMBL" id="WFD26787.1"/>
    </source>
</evidence>
<dbReference type="Proteomes" id="UP001213623">
    <property type="component" value="Chromosome 3"/>
</dbReference>
<sequence>MPASPTPIPARSRRPDPFEEPVASYMTPRSPLTYYMPSSFQAPVHTPTMLAMRQPSFSAATYTRHRSWTVAQESGLRGTPLAPMQRGWSASQLMVLSQSQRDASPLLGTSASSSVSTTLDTLIPATPQREELHGWDYVDADGSWPAPLDTAHWLMIPSAPRR</sequence>